<organism evidence="2">
    <name type="scientific">Siphoviridae sp. ctbvd11</name>
    <dbReference type="NCBI Taxonomy" id="2825567"/>
    <lineage>
        <taxon>Viruses</taxon>
        <taxon>Duplodnaviria</taxon>
        <taxon>Heunggongvirae</taxon>
        <taxon>Uroviricota</taxon>
        <taxon>Caudoviricetes</taxon>
    </lineage>
</organism>
<dbReference type="GO" id="GO:0003677">
    <property type="term" value="F:DNA binding"/>
    <property type="evidence" value="ECO:0007669"/>
    <property type="project" value="InterPro"/>
</dbReference>
<dbReference type="Gene3D" id="1.10.260.40">
    <property type="entry name" value="lambda repressor-like DNA-binding domains"/>
    <property type="match status" value="1"/>
</dbReference>
<accession>A0A8S5QE66</accession>
<proteinExistence type="predicted"/>
<name>A0A8S5QE66_9CAUD</name>
<reference evidence="2" key="1">
    <citation type="journal article" date="2021" name="Proc. Natl. Acad. Sci. U.S.A.">
        <title>A Catalog of Tens of Thousands of Viruses from Human Metagenomes Reveals Hidden Associations with Chronic Diseases.</title>
        <authorList>
            <person name="Tisza M.J."/>
            <person name="Buck C.B."/>
        </authorList>
    </citation>
    <scope>NUCLEOTIDE SEQUENCE</scope>
    <source>
        <strain evidence="2">Ctbvd11</strain>
    </source>
</reference>
<dbReference type="Pfam" id="PF01381">
    <property type="entry name" value="HTH_3"/>
    <property type="match status" value="1"/>
</dbReference>
<dbReference type="InterPro" id="IPR010982">
    <property type="entry name" value="Lambda_DNA-bd_dom_sf"/>
</dbReference>
<sequence length="204" mass="22663">MKKLDIKRALTEHNMSQIELAKKSGIIAPNISAIIKGGNPTVAKLMQIAEGIGCDITDLFYPDPAEEAAEQEKRDGGMEQDIKEGLAHAEDDNIPLSQKLQDLVKRTYPGIKKEEVNELVEKLIQGRYGDKVFERLLQDANEAAERLYWDIGSHVGNGDNRTDNGIYRTGNDGKRTDNGMMRAETFCPHCGKKVRVGVVLLPDE</sequence>
<dbReference type="InterPro" id="IPR001387">
    <property type="entry name" value="Cro/C1-type_HTH"/>
</dbReference>
<dbReference type="CDD" id="cd00093">
    <property type="entry name" value="HTH_XRE"/>
    <property type="match status" value="1"/>
</dbReference>
<dbReference type="EMBL" id="BK015636">
    <property type="protein sequence ID" value="DAE17061.1"/>
    <property type="molecule type" value="Genomic_DNA"/>
</dbReference>
<dbReference type="SUPFAM" id="SSF47413">
    <property type="entry name" value="lambda repressor-like DNA-binding domains"/>
    <property type="match status" value="1"/>
</dbReference>
<evidence type="ECO:0000313" key="2">
    <source>
        <dbReference type="EMBL" id="DAE17061.1"/>
    </source>
</evidence>
<evidence type="ECO:0000259" key="1">
    <source>
        <dbReference type="PROSITE" id="PS50943"/>
    </source>
</evidence>
<dbReference type="SMART" id="SM00530">
    <property type="entry name" value="HTH_XRE"/>
    <property type="match status" value="1"/>
</dbReference>
<protein>
    <submittedName>
        <fullName evidence="2">Helix-turn-helix domain protein</fullName>
    </submittedName>
</protein>
<feature type="domain" description="HTH cro/C1-type" evidence="1">
    <location>
        <begin position="6"/>
        <end position="59"/>
    </location>
</feature>
<dbReference type="PROSITE" id="PS50943">
    <property type="entry name" value="HTH_CROC1"/>
    <property type="match status" value="1"/>
</dbReference>